<evidence type="ECO:0000313" key="2">
    <source>
        <dbReference type="Proteomes" id="UP000664203"/>
    </source>
</evidence>
<evidence type="ECO:0000313" key="1">
    <source>
        <dbReference type="EMBL" id="CAF9934914.1"/>
    </source>
</evidence>
<accession>A0A8H3IZD3</accession>
<keyword evidence="2" id="KW-1185">Reference proteome</keyword>
<proteinExistence type="predicted"/>
<dbReference type="EMBL" id="CAJPDR010000396">
    <property type="protein sequence ID" value="CAF9934914.1"/>
    <property type="molecule type" value="Genomic_DNA"/>
</dbReference>
<dbReference type="Proteomes" id="UP000664203">
    <property type="component" value="Unassembled WGS sequence"/>
</dbReference>
<comment type="caution">
    <text evidence="1">The sequence shown here is derived from an EMBL/GenBank/DDBJ whole genome shotgun (WGS) entry which is preliminary data.</text>
</comment>
<dbReference type="AlphaFoldDB" id="A0A8H3IZD3"/>
<reference evidence="1" key="1">
    <citation type="submission" date="2021-03" db="EMBL/GenBank/DDBJ databases">
        <authorList>
            <person name="Tagirdzhanova G."/>
        </authorList>
    </citation>
    <scope>NUCLEOTIDE SEQUENCE</scope>
</reference>
<name>A0A8H3IZD3_9LECA</name>
<dbReference type="OrthoDB" id="5596743at2759"/>
<organism evidence="1 2">
    <name type="scientific">Alectoria fallacina</name>
    <dbReference type="NCBI Taxonomy" id="1903189"/>
    <lineage>
        <taxon>Eukaryota</taxon>
        <taxon>Fungi</taxon>
        <taxon>Dikarya</taxon>
        <taxon>Ascomycota</taxon>
        <taxon>Pezizomycotina</taxon>
        <taxon>Lecanoromycetes</taxon>
        <taxon>OSLEUM clade</taxon>
        <taxon>Lecanoromycetidae</taxon>
        <taxon>Lecanorales</taxon>
        <taxon>Lecanorineae</taxon>
        <taxon>Parmeliaceae</taxon>
        <taxon>Alectoria</taxon>
    </lineage>
</organism>
<gene>
    <name evidence="1" type="ORF">ALECFALPRED_006176</name>
</gene>
<protein>
    <submittedName>
        <fullName evidence="1">Uncharacterized protein</fullName>
    </submittedName>
</protein>
<sequence>MALCAYKRVSSLPISPTSPLTSSSQTIIWTTADPTVTKSSVATVTSTLTVTSVALKEKRDAAPEPALDIVPRQVTASPTSIPTYASACSGTVRYSSACSCIGATHTTTTAKAPTTTTTVSKTSTVTECASPFPTFVLQLENSGIVLNGIALDGTYAEFDDGDGPLIGFNGSPRSQAIILSLNAAGNLVMDPNGLIAATDYGQSMELLHFNDVADAYATEDPAVCSVSGGQLTCSTGAPKILMLCPGFGATNDIFIGVSLEPAPCVSPTFKVVPVCVVP</sequence>